<comment type="subcellular location">
    <subcellularLocation>
        <location evidence="2">Endomembrane system</location>
    </subcellularLocation>
    <subcellularLocation>
        <location evidence="1">Membrane</location>
        <topology evidence="1">Multi-pass membrane protein</topology>
    </subcellularLocation>
</comment>
<dbReference type="InterPro" id="IPR036412">
    <property type="entry name" value="HAD-like_sf"/>
</dbReference>
<keyword evidence="3" id="KW-0813">Transport</keyword>
<evidence type="ECO:0000256" key="2">
    <source>
        <dbReference type="ARBA" id="ARBA00004308"/>
    </source>
</evidence>
<dbReference type="Proteomes" id="UP000268535">
    <property type="component" value="Unassembled WGS sequence"/>
</dbReference>
<keyword evidence="8 9" id="KW-0472">Membrane</keyword>
<evidence type="ECO:0000256" key="6">
    <source>
        <dbReference type="ARBA" id="ARBA00022842"/>
    </source>
</evidence>
<evidence type="ECO:0000256" key="5">
    <source>
        <dbReference type="ARBA" id="ARBA00022723"/>
    </source>
</evidence>
<dbReference type="GO" id="GO:0045332">
    <property type="term" value="P:phospholipid translocation"/>
    <property type="evidence" value="ECO:0007669"/>
    <property type="project" value="TreeGrafter"/>
</dbReference>
<evidence type="ECO:0000256" key="8">
    <source>
        <dbReference type="ARBA" id="ARBA00023136"/>
    </source>
</evidence>
<dbReference type="InterPro" id="IPR001757">
    <property type="entry name" value="P_typ_ATPase"/>
</dbReference>
<keyword evidence="5" id="KW-0479">Metal-binding</keyword>
<keyword evidence="4 9" id="KW-0812">Transmembrane</keyword>
<gene>
    <name evidence="11" type="ORF">CAUPRSCDRAFT_8907</name>
</gene>
<dbReference type="Pfam" id="PF16212">
    <property type="entry name" value="PhoLip_ATPase_C"/>
    <property type="match status" value="1"/>
</dbReference>
<reference evidence="12" key="1">
    <citation type="journal article" date="2018" name="Nat. Microbiol.">
        <title>Leveraging single-cell genomics to expand the fungal tree of life.</title>
        <authorList>
            <person name="Ahrendt S.R."/>
            <person name="Quandt C.A."/>
            <person name="Ciobanu D."/>
            <person name="Clum A."/>
            <person name="Salamov A."/>
            <person name="Andreopoulos B."/>
            <person name="Cheng J.F."/>
            <person name="Woyke T."/>
            <person name="Pelin A."/>
            <person name="Henrissat B."/>
            <person name="Reynolds N.K."/>
            <person name="Benny G.L."/>
            <person name="Smith M.E."/>
            <person name="James T.Y."/>
            <person name="Grigoriev I.V."/>
        </authorList>
    </citation>
    <scope>NUCLEOTIDE SEQUENCE [LARGE SCALE GENOMIC DNA]</scope>
    <source>
        <strain evidence="12">ATCC 52028</strain>
    </source>
</reference>
<feature type="non-terminal residue" evidence="11">
    <location>
        <position position="179"/>
    </location>
</feature>
<proteinExistence type="predicted"/>
<dbReference type="InterPro" id="IPR023298">
    <property type="entry name" value="ATPase_P-typ_TM_dom_sf"/>
</dbReference>
<dbReference type="InterPro" id="IPR023214">
    <property type="entry name" value="HAD_sf"/>
</dbReference>
<evidence type="ECO:0000256" key="7">
    <source>
        <dbReference type="ARBA" id="ARBA00022989"/>
    </source>
</evidence>
<dbReference type="GO" id="GO:0140326">
    <property type="term" value="F:ATPase-coupled intramembrane lipid transporter activity"/>
    <property type="evidence" value="ECO:0007669"/>
    <property type="project" value="TreeGrafter"/>
</dbReference>
<evidence type="ECO:0000256" key="1">
    <source>
        <dbReference type="ARBA" id="ARBA00004141"/>
    </source>
</evidence>
<dbReference type="SUPFAM" id="SSF81665">
    <property type="entry name" value="Calcium ATPase, transmembrane domain M"/>
    <property type="match status" value="1"/>
</dbReference>
<dbReference type="PANTHER" id="PTHR24092:SF180">
    <property type="entry name" value="PHOSPHOLIPID-TRANSPORTING ATPASE DNF1-RELATED"/>
    <property type="match status" value="1"/>
</dbReference>
<evidence type="ECO:0000313" key="11">
    <source>
        <dbReference type="EMBL" id="RKO95736.1"/>
    </source>
</evidence>
<evidence type="ECO:0000256" key="3">
    <source>
        <dbReference type="ARBA" id="ARBA00022448"/>
    </source>
</evidence>
<dbReference type="PANTHER" id="PTHR24092">
    <property type="entry name" value="PROBABLE PHOSPHOLIPID-TRANSPORTING ATPASE"/>
    <property type="match status" value="1"/>
</dbReference>
<keyword evidence="7 9" id="KW-1133">Transmembrane helix</keyword>
<accession>A0A4P9WWW2</accession>
<dbReference type="NCBIfam" id="TIGR01494">
    <property type="entry name" value="ATPase_P-type"/>
    <property type="match status" value="1"/>
</dbReference>
<dbReference type="GO" id="GO:0046872">
    <property type="term" value="F:metal ion binding"/>
    <property type="evidence" value="ECO:0007669"/>
    <property type="project" value="UniProtKB-KW"/>
</dbReference>
<feature type="transmembrane region" description="Helical" evidence="9">
    <location>
        <begin position="81"/>
        <end position="100"/>
    </location>
</feature>
<dbReference type="GO" id="GO:0016887">
    <property type="term" value="F:ATP hydrolysis activity"/>
    <property type="evidence" value="ECO:0007669"/>
    <property type="project" value="InterPro"/>
</dbReference>
<dbReference type="EMBL" id="ML011021">
    <property type="protein sequence ID" value="RKO95736.1"/>
    <property type="molecule type" value="Genomic_DNA"/>
</dbReference>
<keyword evidence="6" id="KW-0460">Magnesium</keyword>
<evidence type="ECO:0000256" key="4">
    <source>
        <dbReference type="ARBA" id="ARBA00022692"/>
    </source>
</evidence>
<evidence type="ECO:0000259" key="10">
    <source>
        <dbReference type="Pfam" id="PF16212"/>
    </source>
</evidence>
<sequence length="179" mass="20494">MQKAQVVRLVKRGLGGMCLSIGDGANDVSMIQEAHVGVGISGQEGMQAAMAADYVIGEFRHLSRLILVHGRYSYYRTTKTIYNFFFKNMAWVFGMFWYQIYCGYTADILYDYTYLMFYNLLFTSLPPIVMGIFDQDLGDRYCLAFPQLHVVGIRGSRFTLKGFWLYVADAAWQSACCFF</sequence>
<name>A0A4P9WWW2_9FUNG</name>
<dbReference type="InterPro" id="IPR032630">
    <property type="entry name" value="P_typ_ATPase_c"/>
</dbReference>
<dbReference type="GO" id="GO:0005524">
    <property type="term" value="F:ATP binding"/>
    <property type="evidence" value="ECO:0007669"/>
    <property type="project" value="InterPro"/>
</dbReference>
<organism evidence="11 12">
    <name type="scientific">Caulochytrium protostelioides</name>
    <dbReference type="NCBI Taxonomy" id="1555241"/>
    <lineage>
        <taxon>Eukaryota</taxon>
        <taxon>Fungi</taxon>
        <taxon>Fungi incertae sedis</taxon>
        <taxon>Chytridiomycota</taxon>
        <taxon>Chytridiomycota incertae sedis</taxon>
        <taxon>Chytridiomycetes</taxon>
        <taxon>Caulochytriales</taxon>
        <taxon>Caulochytriaceae</taxon>
        <taxon>Caulochytrium</taxon>
    </lineage>
</organism>
<evidence type="ECO:0000256" key="9">
    <source>
        <dbReference type="SAM" id="Phobius"/>
    </source>
</evidence>
<feature type="transmembrane region" description="Helical" evidence="9">
    <location>
        <begin position="112"/>
        <end position="133"/>
    </location>
</feature>
<dbReference type="Gene3D" id="3.40.50.1000">
    <property type="entry name" value="HAD superfamily/HAD-like"/>
    <property type="match status" value="1"/>
</dbReference>
<dbReference type="AlphaFoldDB" id="A0A4P9WWW2"/>
<dbReference type="GO" id="GO:0005886">
    <property type="term" value="C:plasma membrane"/>
    <property type="evidence" value="ECO:0007669"/>
    <property type="project" value="TreeGrafter"/>
</dbReference>
<dbReference type="SUPFAM" id="SSF56784">
    <property type="entry name" value="HAD-like"/>
    <property type="match status" value="1"/>
</dbReference>
<evidence type="ECO:0000313" key="12">
    <source>
        <dbReference type="Proteomes" id="UP000268535"/>
    </source>
</evidence>
<protein>
    <submittedName>
        <fullName evidence="11">ATPase, P-type, K/Mg/Cd/Cu/Zn/Na/Ca/Na/H-transporter</fullName>
    </submittedName>
</protein>
<feature type="domain" description="P-type ATPase C-terminal" evidence="10">
    <location>
        <begin position="49"/>
        <end position="179"/>
    </location>
</feature>